<comment type="caution">
    <text evidence="7">The sequence shown here is derived from an EMBL/GenBank/DDBJ whole genome shotgun (WGS) entry which is preliminary data.</text>
</comment>
<evidence type="ECO:0000256" key="1">
    <source>
        <dbReference type="ARBA" id="ARBA00004141"/>
    </source>
</evidence>
<feature type="domain" description="O-antigen ligase-related" evidence="6">
    <location>
        <begin position="217"/>
        <end position="371"/>
    </location>
</feature>
<evidence type="ECO:0000313" key="7">
    <source>
        <dbReference type="EMBL" id="KAA6181858.1"/>
    </source>
</evidence>
<feature type="transmembrane region" description="Helical" evidence="5">
    <location>
        <begin position="125"/>
        <end position="155"/>
    </location>
</feature>
<feature type="transmembrane region" description="Helical" evidence="5">
    <location>
        <begin position="37"/>
        <end position="54"/>
    </location>
</feature>
<protein>
    <submittedName>
        <fullName evidence="7">O-antigen ligase family protein</fullName>
    </submittedName>
</protein>
<dbReference type="PANTHER" id="PTHR37422">
    <property type="entry name" value="TEICHURONIC ACID BIOSYNTHESIS PROTEIN TUAE"/>
    <property type="match status" value="1"/>
</dbReference>
<dbReference type="AlphaFoldDB" id="A0A5M8FAI6"/>
<dbReference type="GO" id="GO:0016020">
    <property type="term" value="C:membrane"/>
    <property type="evidence" value="ECO:0007669"/>
    <property type="project" value="UniProtKB-SubCell"/>
</dbReference>
<accession>A0A5M8FAI6</accession>
<dbReference type="Proteomes" id="UP000322981">
    <property type="component" value="Unassembled WGS sequence"/>
</dbReference>
<comment type="subcellular location">
    <subcellularLocation>
        <location evidence="1">Membrane</location>
        <topology evidence="1">Multi-pass membrane protein</topology>
    </subcellularLocation>
</comment>
<keyword evidence="7" id="KW-0436">Ligase</keyword>
<evidence type="ECO:0000313" key="8">
    <source>
        <dbReference type="Proteomes" id="UP000322981"/>
    </source>
</evidence>
<reference evidence="7 8" key="1">
    <citation type="submission" date="2019-09" db="EMBL/GenBank/DDBJ databases">
        <title>Whole-genome sequence of the purple sulfur bacterium Thiohalocapsa marina DSM 19078.</title>
        <authorList>
            <person name="Kyndt J.A."/>
            <person name="Meyer T.E."/>
        </authorList>
    </citation>
    <scope>NUCLEOTIDE SEQUENCE [LARGE SCALE GENOMIC DNA]</scope>
    <source>
        <strain evidence="7 8">DSM 19078</strain>
    </source>
</reference>
<feature type="transmembrane region" description="Helical" evidence="5">
    <location>
        <begin position="236"/>
        <end position="254"/>
    </location>
</feature>
<feature type="transmembrane region" description="Helical" evidence="5">
    <location>
        <begin position="261"/>
        <end position="279"/>
    </location>
</feature>
<evidence type="ECO:0000256" key="4">
    <source>
        <dbReference type="ARBA" id="ARBA00023136"/>
    </source>
</evidence>
<dbReference type="EMBL" id="VWXX01000059">
    <property type="protein sequence ID" value="KAA6181858.1"/>
    <property type="molecule type" value="Genomic_DNA"/>
</dbReference>
<sequence>MAERWLTLERVLVALTLAILVWAPLPAASNRPWSSALLVLLVALLAVGWSYALLQARRPHRLMPPAGAWWMFALLLAAQAWVLVQITSGISTDSGASFRALLLGCAYALLFLIVTGLFRSRRRLTLLLAVLLISGTLQAFYGAFMTLSGIEWMLFEPKTWGRGLVTGTFVNRNHMAGYLEMTLAAGIGLLMALRDGRPFDWRALPDLLLGPKAWIRLALVIMVIGLVMTHSRMGNVAFFSSLLVVGGLFALVHPEHRLRNGAILISLLLIDLLIVSQHFGLDNLRDRLAATQLEDLVVDGEVVRHENVDRDDIALYALPQFLERPWSGYGAGAFEASFQRFPGPDVRARFDHAHNDYLQFAIEFGVIGMLPLALFVLMALGYALRALCRRRSLYRNGVGLGAAMGITALMIHATSDFNHQIPANAATFVVLCAIAVLAVESRGRRNRNAALAPPTRKIV</sequence>
<keyword evidence="8" id="KW-1185">Reference proteome</keyword>
<evidence type="ECO:0000256" key="5">
    <source>
        <dbReference type="SAM" id="Phobius"/>
    </source>
</evidence>
<keyword evidence="4 5" id="KW-0472">Membrane</keyword>
<dbReference type="InterPro" id="IPR007016">
    <property type="entry name" value="O-antigen_ligase-rel_domated"/>
</dbReference>
<feature type="transmembrane region" description="Helical" evidence="5">
    <location>
        <begin position="96"/>
        <end position="118"/>
    </location>
</feature>
<name>A0A5M8FAI6_9GAMM</name>
<dbReference type="GO" id="GO:0016874">
    <property type="term" value="F:ligase activity"/>
    <property type="evidence" value="ECO:0007669"/>
    <property type="project" value="UniProtKB-KW"/>
</dbReference>
<feature type="transmembrane region" description="Helical" evidence="5">
    <location>
        <begin position="213"/>
        <end position="230"/>
    </location>
</feature>
<evidence type="ECO:0000259" key="6">
    <source>
        <dbReference type="Pfam" id="PF04932"/>
    </source>
</evidence>
<proteinExistence type="predicted"/>
<feature type="transmembrane region" description="Helical" evidence="5">
    <location>
        <begin position="66"/>
        <end position="84"/>
    </location>
</feature>
<feature type="transmembrane region" description="Helical" evidence="5">
    <location>
        <begin position="421"/>
        <end position="439"/>
    </location>
</feature>
<evidence type="ECO:0000256" key="2">
    <source>
        <dbReference type="ARBA" id="ARBA00022692"/>
    </source>
</evidence>
<keyword evidence="3 5" id="KW-1133">Transmembrane helix</keyword>
<gene>
    <name evidence="7" type="ORF">F2Q65_18750</name>
</gene>
<keyword evidence="2 5" id="KW-0812">Transmembrane</keyword>
<feature type="transmembrane region" description="Helical" evidence="5">
    <location>
        <begin position="396"/>
        <end position="415"/>
    </location>
</feature>
<evidence type="ECO:0000256" key="3">
    <source>
        <dbReference type="ARBA" id="ARBA00022989"/>
    </source>
</evidence>
<dbReference type="PANTHER" id="PTHR37422:SF13">
    <property type="entry name" value="LIPOPOLYSACCHARIDE BIOSYNTHESIS PROTEIN PA4999-RELATED"/>
    <property type="match status" value="1"/>
</dbReference>
<dbReference type="OrthoDB" id="9783389at2"/>
<organism evidence="7 8">
    <name type="scientific">Thiohalocapsa marina</name>
    <dbReference type="NCBI Taxonomy" id="424902"/>
    <lineage>
        <taxon>Bacteria</taxon>
        <taxon>Pseudomonadati</taxon>
        <taxon>Pseudomonadota</taxon>
        <taxon>Gammaproteobacteria</taxon>
        <taxon>Chromatiales</taxon>
        <taxon>Chromatiaceae</taxon>
        <taxon>Thiohalocapsa</taxon>
    </lineage>
</organism>
<dbReference type="Pfam" id="PF04932">
    <property type="entry name" value="Wzy_C"/>
    <property type="match status" value="1"/>
</dbReference>
<dbReference type="InterPro" id="IPR051533">
    <property type="entry name" value="WaaL-like"/>
</dbReference>
<feature type="transmembrane region" description="Helical" evidence="5">
    <location>
        <begin position="175"/>
        <end position="193"/>
    </location>
</feature>
<feature type="transmembrane region" description="Helical" evidence="5">
    <location>
        <begin position="360"/>
        <end position="384"/>
    </location>
</feature>
<dbReference type="RefSeq" id="WP_150094923.1">
    <property type="nucleotide sequence ID" value="NZ_JBFUOH010000071.1"/>
</dbReference>